<dbReference type="RefSeq" id="WP_310369278.1">
    <property type="nucleotide sequence ID" value="NZ_JAVDYB010000001.1"/>
</dbReference>
<gene>
    <name evidence="1" type="ORF">J2S41_003855</name>
</gene>
<sequence length="171" mass="17579">MTWLMLAGLIVTLTLTLLNLSLTAAVIRHLRDRPATPGPSLSLTPPGRRIGAFTARTTTGAPLTDRDLADGRSLVAFVSAGCPPCEVTIDELASGAPVPGERLVLFVAGDDRATAEVAARVPWALVSRADLGGPIGDAFGGVDGYPRVFTVADAVITRSGLALDQLAGAHA</sequence>
<accession>A0AAE4CAK1</accession>
<dbReference type="EMBL" id="JAVDYB010000001">
    <property type="protein sequence ID" value="MDR7277077.1"/>
    <property type="molecule type" value="Genomic_DNA"/>
</dbReference>
<dbReference type="Gene3D" id="3.40.30.10">
    <property type="entry name" value="Glutaredoxin"/>
    <property type="match status" value="1"/>
</dbReference>
<proteinExistence type="predicted"/>
<comment type="caution">
    <text evidence="1">The sequence shown here is derived from an EMBL/GenBank/DDBJ whole genome shotgun (WGS) entry which is preliminary data.</text>
</comment>
<evidence type="ECO:0000313" key="1">
    <source>
        <dbReference type="EMBL" id="MDR7277077.1"/>
    </source>
</evidence>
<organism evidence="1 2">
    <name type="scientific">Catenuloplanes atrovinosus</name>
    <dbReference type="NCBI Taxonomy" id="137266"/>
    <lineage>
        <taxon>Bacteria</taxon>
        <taxon>Bacillati</taxon>
        <taxon>Actinomycetota</taxon>
        <taxon>Actinomycetes</taxon>
        <taxon>Micromonosporales</taxon>
        <taxon>Micromonosporaceae</taxon>
        <taxon>Catenuloplanes</taxon>
    </lineage>
</organism>
<protein>
    <recommendedName>
        <fullName evidence="3">Thioredoxin domain-containing protein</fullName>
    </recommendedName>
</protein>
<keyword evidence="2" id="KW-1185">Reference proteome</keyword>
<evidence type="ECO:0000313" key="2">
    <source>
        <dbReference type="Proteomes" id="UP001183643"/>
    </source>
</evidence>
<dbReference type="InterPro" id="IPR036249">
    <property type="entry name" value="Thioredoxin-like_sf"/>
</dbReference>
<dbReference type="SUPFAM" id="SSF52833">
    <property type="entry name" value="Thioredoxin-like"/>
    <property type="match status" value="1"/>
</dbReference>
<evidence type="ECO:0008006" key="3">
    <source>
        <dbReference type="Google" id="ProtNLM"/>
    </source>
</evidence>
<dbReference type="AlphaFoldDB" id="A0AAE4CAK1"/>
<dbReference type="Proteomes" id="UP001183643">
    <property type="component" value="Unassembled WGS sequence"/>
</dbReference>
<reference evidence="1" key="1">
    <citation type="submission" date="2023-07" db="EMBL/GenBank/DDBJ databases">
        <title>Sequencing the genomes of 1000 actinobacteria strains.</title>
        <authorList>
            <person name="Klenk H.-P."/>
        </authorList>
    </citation>
    <scope>NUCLEOTIDE SEQUENCE</scope>
    <source>
        <strain evidence="1">DSM 44707</strain>
    </source>
</reference>
<name>A0AAE4CAK1_9ACTN</name>